<keyword evidence="4" id="KW-1185">Reference proteome</keyword>
<evidence type="ECO:0000313" key="3">
    <source>
        <dbReference type="EMBL" id="QQC43710.1"/>
    </source>
</evidence>
<sequence length="96" mass="10418">MYRSSSQYSHAGGVGGAARGARVARPRARRRRPAPPSYPPAPRQSARARAELDEEIFALSASARSPWQAKGRRGSRVVALVVPVLAVVAVALWWWA</sequence>
<protein>
    <submittedName>
        <fullName evidence="3">Uncharacterized protein</fullName>
    </submittedName>
</protein>
<dbReference type="RefSeq" id="WP_074633651.1">
    <property type="nucleotide sequence ID" value="NZ_CP066065.1"/>
</dbReference>
<feature type="region of interest" description="Disordered" evidence="1">
    <location>
        <begin position="1"/>
        <end position="48"/>
    </location>
</feature>
<gene>
    <name evidence="3" type="ORF">I6H42_08030</name>
</gene>
<evidence type="ECO:0000256" key="2">
    <source>
        <dbReference type="SAM" id="Phobius"/>
    </source>
</evidence>
<feature type="transmembrane region" description="Helical" evidence="2">
    <location>
        <begin position="77"/>
        <end position="95"/>
    </location>
</feature>
<keyword evidence="2" id="KW-0472">Membrane</keyword>
<evidence type="ECO:0000313" key="4">
    <source>
        <dbReference type="Proteomes" id="UP000595220"/>
    </source>
</evidence>
<name>A0AAP9Y7U7_9ACTO</name>
<accession>A0AAP9Y7U7</accession>
<organism evidence="3 4">
    <name type="scientific">Schaalia meyeri</name>
    <dbReference type="NCBI Taxonomy" id="52773"/>
    <lineage>
        <taxon>Bacteria</taxon>
        <taxon>Bacillati</taxon>
        <taxon>Actinomycetota</taxon>
        <taxon>Actinomycetes</taxon>
        <taxon>Actinomycetales</taxon>
        <taxon>Actinomycetaceae</taxon>
        <taxon>Schaalia</taxon>
    </lineage>
</organism>
<reference evidence="3 4" key="1">
    <citation type="submission" date="2020-12" db="EMBL/GenBank/DDBJ databases">
        <title>FDA dAtabase for Regulatory Grade micrObial Sequences (FDA-ARGOS): Supporting development and validation of Infectious Disease Dx tests.</title>
        <authorList>
            <person name="Sproer C."/>
            <person name="Gronow S."/>
            <person name="Severitt S."/>
            <person name="Schroder I."/>
            <person name="Tallon L."/>
            <person name="Sadzewicz L."/>
            <person name="Zhao X."/>
            <person name="Boylan J."/>
            <person name="Ott S."/>
            <person name="Bowen H."/>
            <person name="Vavikolanu K."/>
            <person name="Mehta A."/>
            <person name="Aluvathingal J."/>
            <person name="Nadendla S."/>
            <person name="Lowell S."/>
            <person name="Myers T."/>
            <person name="Yan Y."/>
            <person name="Sichtig H."/>
        </authorList>
    </citation>
    <scope>NUCLEOTIDE SEQUENCE [LARGE SCALE GENOMIC DNA]</scope>
    <source>
        <strain evidence="3 4">FDAARGOS_985</strain>
    </source>
</reference>
<keyword evidence="2" id="KW-0812">Transmembrane</keyword>
<feature type="compositionally biased region" description="Basic residues" evidence="1">
    <location>
        <begin position="22"/>
        <end position="33"/>
    </location>
</feature>
<evidence type="ECO:0000256" key="1">
    <source>
        <dbReference type="SAM" id="MobiDB-lite"/>
    </source>
</evidence>
<dbReference type="AlphaFoldDB" id="A0AAP9Y7U7"/>
<keyword evidence="2" id="KW-1133">Transmembrane helix</keyword>
<proteinExistence type="predicted"/>
<dbReference type="EMBL" id="CP066065">
    <property type="protein sequence ID" value="QQC43710.1"/>
    <property type="molecule type" value="Genomic_DNA"/>
</dbReference>
<dbReference type="Proteomes" id="UP000595220">
    <property type="component" value="Chromosome"/>
</dbReference>